<feature type="compositionally biased region" description="Polar residues" evidence="2">
    <location>
        <begin position="1"/>
        <end position="16"/>
    </location>
</feature>
<dbReference type="SUPFAM" id="SSF54236">
    <property type="entry name" value="Ubiquitin-like"/>
    <property type="match status" value="1"/>
</dbReference>
<evidence type="ECO:0008006" key="5">
    <source>
        <dbReference type="Google" id="ProtNLM"/>
    </source>
</evidence>
<feature type="compositionally biased region" description="Low complexity" evidence="2">
    <location>
        <begin position="292"/>
        <end position="305"/>
    </location>
</feature>
<dbReference type="PANTHER" id="PTHR16127:SF13">
    <property type="entry name" value="GH01188P"/>
    <property type="match status" value="1"/>
</dbReference>
<feature type="region of interest" description="Disordered" evidence="2">
    <location>
        <begin position="427"/>
        <end position="451"/>
    </location>
</feature>
<dbReference type="InterPro" id="IPR026183">
    <property type="entry name" value="Taxilin_fam"/>
</dbReference>
<feature type="region of interest" description="Disordered" evidence="2">
    <location>
        <begin position="266"/>
        <end position="306"/>
    </location>
</feature>
<dbReference type="Pfam" id="PF09728">
    <property type="entry name" value="Taxilin"/>
    <property type="match status" value="2"/>
</dbReference>
<dbReference type="OrthoDB" id="442921at2759"/>
<dbReference type="PANTHER" id="PTHR16127">
    <property type="entry name" value="TAXILIN"/>
    <property type="match status" value="1"/>
</dbReference>
<evidence type="ECO:0000313" key="4">
    <source>
        <dbReference type="Proteomes" id="UP000807353"/>
    </source>
</evidence>
<dbReference type="Proteomes" id="UP000807353">
    <property type="component" value="Unassembled WGS sequence"/>
</dbReference>
<evidence type="ECO:0000256" key="1">
    <source>
        <dbReference type="ARBA" id="ARBA00009550"/>
    </source>
</evidence>
<name>A0A9P5YIU4_9AGAR</name>
<keyword evidence="4" id="KW-1185">Reference proteome</keyword>
<sequence>MNGVTSSNAQNASTKLSKPPPTGPTPPAPATAPPVPPNQNNPSHQPPPLNRSNQPPPHNHTPGTNGHHTQRGKKRNDVPVDPATMYESLKNRIAALEEEEVMEEEEERRYAEEAQKSVKGMEENAIHSKYIELFAELKRVERDHAKEKQKLVKDKDAAKSQLTKANQTKTKMENLARELQKDNKRLREDGKRLAQSVEDAQDELLQMKNDLAKRADKAKIQDVKYREMPDIVVKVVCRYRAELFFKISRKTKLSRLFNAWTDRMERPGVKKGSDNIDGGGNNQMNGSVKSDAASTQPSGSSASSSNMQFIFTHNGRGVEADQTPEEAGMEDGDEILAVELMDLTEGPGSDEWDDEAEPRREKLQKNWTDNPREAKRTLEEIFDGVVRERLKEVLRQYELRERHFECVIRSKELEVLLSRARAAEQKQLAEGEKSRADKQEDENHQLRKDLEDAQNGQTMLIDKLITCCKEIIQKPNAERTQRLFASLREELERKGPRGSKKLADIGPGGS</sequence>
<feature type="compositionally biased region" description="Acidic residues" evidence="2">
    <location>
        <begin position="96"/>
        <end position="106"/>
    </location>
</feature>
<feature type="region of interest" description="Disordered" evidence="2">
    <location>
        <begin position="1"/>
        <end position="121"/>
    </location>
</feature>
<dbReference type="InterPro" id="IPR029071">
    <property type="entry name" value="Ubiquitin-like_domsf"/>
</dbReference>
<accession>A0A9P5YIU4</accession>
<organism evidence="3 4">
    <name type="scientific">Collybia nuda</name>
    <dbReference type="NCBI Taxonomy" id="64659"/>
    <lineage>
        <taxon>Eukaryota</taxon>
        <taxon>Fungi</taxon>
        <taxon>Dikarya</taxon>
        <taxon>Basidiomycota</taxon>
        <taxon>Agaricomycotina</taxon>
        <taxon>Agaricomycetes</taxon>
        <taxon>Agaricomycetidae</taxon>
        <taxon>Agaricales</taxon>
        <taxon>Tricholomatineae</taxon>
        <taxon>Clitocybaceae</taxon>
        <taxon>Collybia</taxon>
    </lineage>
</organism>
<feature type="region of interest" description="Disordered" evidence="2">
    <location>
        <begin position="490"/>
        <end position="510"/>
    </location>
</feature>
<dbReference type="Gene3D" id="3.10.20.90">
    <property type="entry name" value="Phosphatidylinositol 3-kinase Catalytic Subunit, Chain A, domain 1"/>
    <property type="match status" value="1"/>
</dbReference>
<dbReference type="EMBL" id="MU150229">
    <property type="protein sequence ID" value="KAF9469827.1"/>
    <property type="molecule type" value="Genomic_DNA"/>
</dbReference>
<proteinExistence type="inferred from homology"/>
<feature type="compositionally biased region" description="Basic and acidic residues" evidence="2">
    <location>
        <begin position="107"/>
        <end position="121"/>
    </location>
</feature>
<gene>
    <name evidence="3" type="ORF">BDZ94DRAFT_1243361</name>
</gene>
<comment type="caution">
    <text evidence="3">The sequence shown here is derived from an EMBL/GenBank/DDBJ whole genome shotgun (WGS) entry which is preliminary data.</text>
</comment>
<evidence type="ECO:0000313" key="3">
    <source>
        <dbReference type="EMBL" id="KAF9469827.1"/>
    </source>
</evidence>
<dbReference type="GO" id="GO:0019905">
    <property type="term" value="F:syntaxin binding"/>
    <property type="evidence" value="ECO:0007669"/>
    <property type="project" value="InterPro"/>
</dbReference>
<dbReference type="AlphaFoldDB" id="A0A9P5YIU4"/>
<feature type="compositionally biased region" description="Pro residues" evidence="2">
    <location>
        <begin position="18"/>
        <end position="59"/>
    </location>
</feature>
<protein>
    <recommendedName>
        <fullName evidence="5">Ubiquitin-like domain-containing protein</fullName>
    </recommendedName>
</protein>
<reference evidence="3" key="1">
    <citation type="submission" date="2020-11" db="EMBL/GenBank/DDBJ databases">
        <authorList>
            <consortium name="DOE Joint Genome Institute"/>
            <person name="Ahrendt S."/>
            <person name="Riley R."/>
            <person name="Andreopoulos W."/>
            <person name="Labutti K."/>
            <person name="Pangilinan J."/>
            <person name="Ruiz-Duenas F.J."/>
            <person name="Barrasa J.M."/>
            <person name="Sanchez-Garcia M."/>
            <person name="Camarero S."/>
            <person name="Miyauchi S."/>
            <person name="Serrano A."/>
            <person name="Linde D."/>
            <person name="Babiker R."/>
            <person name="Drula E."/>
            <person name="Ayuso-Fernandez I."/>
            <person name="Pacheco R."/>
            <person name="Padilla G."/>
            <person name="Ferreira P."/>
            <person name="Barriuso J."/>
            <person name="Kellner H."/>
            <person name="Castanera R."/>
            <person name="Alfaro M."/>
            <person name="Ramirez L."/>
            <person name="Pisabarro A.G."/>
            <person name="Kuo A."/>
            <person name="Tritt A."/>
            <person name="Lipzen A."/>
            <person name="He G."/>
            <person name="Yan M."/>
            <person name="Ng V."/>
            <person name="Cullen D."/>
            <person name="Martin F."/>
            <person name="Rosso M.-N."/>
            <person name="Henrissat B."/>
            <person name="Hibbett D."/>
            <person name="Martinez A.T."/>
            <person name="Grigoriev I.V."/>
        </authorList>
    </citation>
    <scope>NUCLEOTIDE SEQUENCE</scope>
    <source>
        <strain evidence="3">CBS 247.69</strain>
    </source>
</reference>
<comment type="similarity">
    <text evidence="1">Belongs to the taxilin family.</text>
</comment>
<evidence type="ECO:0000256" key="2">
    <source>
        <dbReference type="SAM" id="MobiDB-lite"/>
    </source>
</evidence>